<feature type="region of interest" description="Disordered" evidence="6">
    <location>
        <begin position="363"/>
        <end position="399"/>
    </location>
</feature>
<evidence type="ECO:0000313" key="8">
    <source>
        <dbReference type="EMBL" id="QSQ22452.1"/>
    </source>
</evidence>
<evidence type="ECO:0000313" key="9">
    <source>
        <dbReference type="Proteomes" id="UP000662747"/>
    </source>
</evidence>
<feature type="compositionally biased region" description="Basic and acidic residues" evidence="6">
    <location>
        <begin position="603"/>
        <end position="621"/>
    </location>
</feature>
<keyword evidence="2 5" id="KW-0547">Nucleotide-binding</keyword>
<accession>A0ABX7NU91</accession>
<feature type="compositionally biased region" description="Basic and acidic residues" evidence="6">
    <location>
        <begin position="656"/>
        <end position="665"/>
    </location>
</feature>
<dbReference type="CDD" id="cd14014">
    <property type="entry name" value="STKc_PknB_like"/>
    <property type="match status" value="1"/>
</dbReference>
<keyword evidence="3 8" id="KW-0418">Kinase</keyword>
<dbReference type="Gene3D" id="1.10.510.10">
    <property type="entry name" value="Transferase(Phosphotransferase) domain 1"/>
    <property type="match status" value="1"/>
</dbReference>
<feature type="compositionally biased region" description="Polar residues" evidence="6">
    <location>
        <begin position="373"/>
        <end position="387"/>
    </location>
</feature>
<feature type="domain" description="Protein kinase" evidence="7">
    <location>
        <begin position="52"/>
        <end position="328"/>
    </location>
</feature>
<dbReference type="GO" id="GO:0016301">
    <property type="term" value="F:kinase activity"/>
    <property type="evidence" value="ECO:0007669"/>
    <property type="project" value="UniProtKB-KW"/>
</dbReference>
<feature type="region of interest" description="Disordered" evidence="6">
    <location>
        <begin position="601"/>
        <end position="665"/>
    </location>
</feature>
<dbReference type="Proteomes" id="UP000662747">
    <property type="component" value="Chromosome"/>
</dbReference>
<dbReference type="PANTHER" id="PTHR43289:SF6">
    <property type="entry name" value="SERINE_THREONINE-PROTEIN KINASE NEKL-3"/>
    <property type="match status" value="1"/>
</dbReference>
<dbReference type="SUPFAM" id="SSF56112">
    <property type="entry name" value="Protein kinase-like (PK-like)"/>
    <property type="match status" value="1"/>
</dbReference>
<sequence length="665" mass="69999">MSRACKHISHGLALTRHGSVKSSQIQVCDFYGEVTVSAPRDAVTSAALLGRYELVSELGHGGMARVYRARAAGPGGFEKTLVVKCILPHLAKDPQFVEMFLAEARLAARLNHPNLVQIFDFGEADGAYFLAMEYIDGPTLRALLRRLGSQGQVMPYPLCARIASAVCEGLTFAHEFSDPDTGEALRMIHRDVSPDNILLSRSGNVKLVDFGIAKATSQSPQTQVGTLKGKVPYMAPEQLRNEPLDPRADVYSLGVVLYEMVAGAKPYEAGNEAALMHAILFDPFIPVAARREDVPEALDRIIQRALSKDRATRYASCRQLQADLDRYLLTCGHPVGTQHVSQLIRAAAVPIGGSPVVGTPVSGNIVPPREQSRGSGQVRPTTGTAAQLPTAVDPGPQATGPTRPGLLMRGRGGLLVAMGVGALLAGGVAVALRSGDRDVPPVAPVGQVAGTAVPPNAAGTQMGTAVPPNGVGAQTGTAVPPNGVGTQVAQGATADGTAIPPTGVGSTAAQGTRAEGTVIPQGGGATSQAPAEPTEVEFQVTVTPRKASLRLDNKLLSGSPFSDTFPRDGSVHTLRVSAPGYAPVVKEVRFDRDLSLDITLSRRGQESRRPAVVESTPREQADVQAQEPDFAEMPTKPSPRKPPRRSLDPDNPWAEQGDKSSPETP</sequence>
<dbReference type="PROSITE" id="PS00109">
    <property type="entry name" value="PROTEIN_KINASE_TYR"/>
    <property type="match status" value="1"/>
</dbReference>
<dbReference type="Gene3D" id="3.30.200.20">
    <property type="entry name" value="Phosphorylase Kinase, domain 1"/>
    <property type="match status" value="1"/>
</dbReference>
<dbReference type="InterPro" id="IPR000719">
    <property type="entry name" value="Prot_kinase_dom"/>
</dbReference>
<evidence type="ECO:0000256" key="2">
    <source>
        <dbReference type="ARBA" id="ARBA00022741"/>
    </source>
</evidence>
<reference evidence="8 9" key="1">
    <citation type="submission" date="2021-02" db="EMBL/GenBank/DDBJ databases">
        <title>De Novo genome assembly of isolated myxobacteria.</title>
        <authorList>
            <person name="Stevens D.C."/>
        </authorList>
    </citation>
    <scope>NUCLEOTIDE SEQUENCE [LARGE SCALE GENOMIC DNA]</scope>
    <source>
        <strain evidence="9">SCPEA02</strain>
    </source>
</reference>
<keyword evidence="1" id="KW-0808">Transferase</keyword>
<organism evidence="8 9">
    <name type="scientific">Pyxidicoccus parkwayensis</name>
    <dbReference type="NCBI Taxonomy" id="2813578"/>
    <lineage>
        <taxon>Bacteria</taxon>
        <taxon>Pseudomonadati</taxon>
        <taxon>Myxococcota</taxon>
        <taxon>Myxococcia</taxon>
        <taxon>Myxococcales</taxon>
        <taxon>Cystobacterineae</taxon>
        <taxon>Myxococcaceae</taxon>
        <taxon>Pyxidicoccus</taxon>
    </lineage>
</organism>
<gene>
    <name evidence="8" type="ORF">JY651_46295</name>
</gene>
<keyword evidence="9" id="KW-1185">Reference proteome</keyword>
<dbReference type="EMBL" id="CP071090">
    <property type="protein sequence ID" value="QSQ22452.1"/>
    <property type="molecule type" value="Genomic_DNA"/>
</dbReference>
<dbReference type="Pfam" id="PF00069">
    <property type="entry name" value="Pkinase"/>
    <property type="match status" value="1"/>
</dbReference>
<feature type="binding site" evidence="5">
    <location>
        <position position="84"/>
    </location>
    <ligand>
        <name>ATP</name>
        <dbReference type="ChEBI" id="CHEBI:30616"/>
    </ligand>
</feature>
<name>A0ABX7NU91_9BACT</name>
<evidence type="ECO:0000256" key="3">
    <source>
        <dbReference type="ARBA" id="ARBA00022777"/>
    </source>
</evidence>
<evidence type="ECO:0000259" key="7">
    <source>
        <dbReference type="PROSITE" id="PS50011"/>
    </source>
</evidence>
<evidence type="ECO:0000256" key="4">
    <source>
        <dbReference type="ARBA" id="ARBA00022840"/>
    </source>
</evidence>
<dbReference type="PROSITE" id="PS50011">
    <property type="entry name" value="PROTEIN_KINASE_DOM"/>
    <property type="match status" value="1"/>
</dbReference>
<dbReference type="PANTHER" id="PTHR43289">
    <property type="entry name" value="MITOGEN-ACTIVATED PROTEIN KINASE KINASE KINASE 20-RELATED"/>
    <property type="match status" value="1"/>
</dbReference>
<keyword evidence="4 5" id="KW-0067">ATP-binding</keyword>
<proteinExistence type="predicted"/>
<dbReference type="InterPro" id="IPR008266">
    <property type="entry name" value="Tyr_kinase_AS"/>
</dbReference>
<dbReference type="InterPro" id="IPR017441">
    <property type="entry name" value="Protein_kinase_ATP_BS"/>
</dbReference>
<dbReference type="PROSITE" id="PS00107">
    <property type="entry name" value="PROTEIN_KINASE_ATP"/>
    <property type="match status" value="1"/>
</dbReference>
<evidence type="ECO:0000256" key="5">
    <source>
        <dbReference type="PROSITE-ProRule" id="PRU10141"/>
    </source>
</evidence>
<evidence type="ECO:0000256" key="1">
    <source>
        <dbReference type="ARBA" id="ARBA00022679"/>
    </source>
</evidence>
<evidence type="ECO:0000256" key="6">
    <source>
        <dbReference type="SAM" id="MobiDB-lite"/>
    </source>
</evidence>
<dbReference type="InterPro" id="IPR011009">
    <property type="entry name" value="Kinase-like_dom_sf"/>
</dbReference>
<protein>
    <submittedName>
        <fullName evidence="8">Protein kinase</fullName>
    </submittedName>
</protein>